<reference evidence="2 3" key="1">
    <citation type="journal article" date="2014" name="Agronomy (Basel)">
        <title>A Draft Genome Sequence for Ensete ventricosum, the Drought-Tolerant Tree Against Hunger.</title>
        <authorList>
            <person name="Harrison J."/>
            <person name="Moore K.A."/>
            <person name="Paszkiewicz K."/>
            <person name="Jones T."/>
            <person name="Grant M."/>
            <person name="Ambacheew D."/>
            <person name="Muzemil S."/>
            <person name="Studholme D.J."/>
        </authorList>
    </citation>
    <scope>NUCLEOTIDE SEQUENCE [LARGE SCALE GENOMIC DNA]</scope>
</reference>
<evidence type="ECO:0000313" key="3">
    <source>
        <dbReference type="Proteomes" id="UP000287651"/>
    </source>
</evidence>
<evidence type="ECO:0000313" key="2">
    <source>
        <dbReference type="EMBL" id="RRT74402.1"/>
    </source>
</evidence>
<dbReference type="Proteomes" id="UP000287651">
    <property type="component" value="Unassembled WGS sequence"/>
</dbReference>
<organism evidence="2 3">
    <name type="scientific">Ensete ventricosum</name>
    <name type="common">Abyssinian banana</name>
    <name type="synonym">Musa ensete</name>
    <dbReference type="NCBI Taxonomy" id="4639"/>
    <lineage>
        <taxon>Eukaryota</taxon>
        <taxon>Viridiplantae</taxon>
        <taxon>Streptophyta</taxon>
        <taxon>Embryophyta</taxon>
        <taxon>Tracheophyta</taxon>
        <taxon>Spermatophyta</taxon>
        <taxon>Magnoliopsida</taxon>
        <taxon>Liliopsida</taxon>
        <taxon>Zingiberales</taxon>
        <taxon>Musaceae</taxon>
        <taxon>Ensete</taxon>
    </lineage>
</organism>
<gene>
    <name evidence="2" type="ORF">B296_00032380</name>
</gene>
<evidence type="ECO:0000256" key="1">
    <source>
        <dbReference type="SAM" id="MobiDB-lite"/>
    </source>
</evidence>
<sequence>MRLCGGMIRSYYELYFDEQYSEKRAIDSRSEYHGTVAMGLPYITSESHGGDSIIQWYDSAIGELHCSSAYIRLREPGKLEDKAESFHSSEGSMRVNKDKHNIANPTPKLVIGELKQHDGSEFDYSTTAVESGWEQRGMLPLKHKIGDSTEGNEM</sequence>
<proteinExistence type="predicted"/>
<comment type="caution">
    <text evidence="2">The sequence shown here is derived from an EMBL/GenBank/DDBJ whole genome shotgun (WGS) entry which is preliminary data.</text>
</comment>
<name>A0A427ADX6_ENSVE</name>
<feature type="region of interest" description="Disordered" evidence="1">
    <location>
        <begin position="82"/>
        <end position="102"/>
    </location>
</feature>
<dbReference type="AlphaFoldDB" id="A0A427ADX6"/>
<accession>A0A427ADX6</accession>
<dbReference type="EMBL" id="AMZH03002783">
    <property type="protein sequence ID" value="RRT74402.1"/>
    <property type="molecule type" value="Genomic_DNA"/>
</dbReference>
<protein>
    <submittedName>
        <fullName evidence="2">Uncharacterized protein</fullName>
    </submittedName>
</protein>